<protein>
    <submittedName>
        <fullName evidence="1">Uncharacterized protein</fullName>
    </submittedName>
</protein>
<sequence>MQRVIASFIQDTEDLLHHRDYSAFDLLSALVQLDVVLSRNPFMTHPTLISLQTVLDVPYENGLDSCINRAVIDYQRSAHECFSSTFNMPIFKWTENGLFLSGRDTINDGIDEESCVLPMTNFKLTSAAIDLFVAFSERDRFRAAYWHLIKYLVELRTDKPKIWDERMLQILEEQSAVSEQRRTLVACDNITDGIGPKKLACLSIAMALRVVLLPLLAAFQEGYTNQGIVSFPLFYTGTVVDRASLQSVSRVPLYYMAEEPSLTAPFPIPIILDCPEELQLSIEAIRSQRPNELSFKKETIPQGSTKTLSNMAEDTLCHYIFLGITQYLLLTEELSVPACPTLLSAISDFLVQFPRILDEFATFYGWRQTNSELCKYIMEDYRKTLQSCTNKLLRRSFEFVLVSDQFSVEQYLSDEKLLDLAADKDTHLVLMQTLSVLSSEDDTESLRLFVTEFINSIASLGQVGQAFLTALSLKNTLGPWGELFSTIFQLGSPKQPFRLFKVGIMSPDYRLTTFLSGLQYVGYIFQLYQHKGLPIELAEVADGLPFKSFFDDFDECLNIKCGDVELLDFIVKLVQNLRAMTTKSKLDLLADAMTDRIVVALTEADEITLRFQVKSVSKKATAPTFTFTSEAIVEDVGSTTPEVTQFNWASLRERIHEVVKQALEADEKRCLNQIWSADRYDAQMSLFYSLYRALEYRLSTITRFSARAFKGLHNFFKTCELPPSNSPYTPFQLYYFGGLYERRILTLDDELDKRLCILGRNMLMQFANGSSTTIKLIPQWSETGDGTYLSLGTGDLINAEAIETHPSICNPKSYGAACLLGKSFEHYVPIHVAPAFTVTNSESMPSYLVPTSTLPSDLLARLRTQKDEYLWAWESVEDAIDAAPFYPATSFESEDLSYVKCFAHTYHNFKSCAYCNGYMGVPHEPARIRMDMGTTRLLCAPMDIFHRSLKAFGTGLRRALLHGVQDDDYALITHTNPVLFSGNNAWMRLRQRAEDIVAIIRGHLSRRFEDQPMWVKEPSSSKIFDDLYRSAGHCEQKRPRTTATRRPSLWILTDSPIQFENIWHSELIKVLKAVGLKGKGMTHVFDGVGIEDYTYTRYFLLCLMAVDPEFGSAYYLDVHERIVTGDITRRVRTGLSRWADGLKIRFRRLAVEGQGGEHLKRPNAWTGFMIAQAIGFDEKSQTTSLKNMLQGSLRLLTLAALDEFPIKLLTVDGYNSLGCVAAPDDLILRFPLKGCNLDDSRALHSFQQSVWYCQ</sequence>
<reference evidence="1 2" key="1">
    <citation type="submission" date="2019-05" db="EMBL/GenBank/DDBJ databases">
        <title>The compact genome of Giardia muris reveals important steps in the evolution of intestinal protozoan parasites.</title>
        <authorList>
            <person name="Xu F."/>
            <person name="Jimenez-Gonzalez A."/>
            <person name="Einarsson E."/>
            <person name="Astvaldsson A."/>
            <person name="Peirasmaki D."/>
            <person name="Eckmann L."/>
            <person name="Andersson J.O."/>
            <person name="Svard S.G."/>
            <person name="Jerlstrom-Hultqvist J."/>
        </authorList>
    </citation>
    <scope>NUCLEOTIDE SEQUENCE [LARGE SCALE GENOMIC DNA]</scope>
    <source>
        <strain evidence="1 2">Roberts-Thomson</strain>
    </source>
</reference>
<comment type="caution">
    <text evidence="1">The sequence shown here is derived from an EMBL/GenBank/DDBJ whole genome shotgun (WGS) entry which is preliminary data.</text>
</comment>
<proteinExistence type="predicted"/>
<dbReference type="VEuPathDB" id="GiardiaDB:GMRT_10824"/>
<organism evidence="1 2">
    <name type="scientific">Giardia muris</name>
    <dbReference type="NCBI Taxonomy" id="5742"/>
    <lineage>
        <taxon>Eukaryota</taxon>
        <taxon>Metamonada</taxon>
        <taxon>Diplomonadida</taxon>
        <taxon>Hexamitidae</taxon>
        <taxon>Giardiinae</taxon>
        <taxon>Giardia</taxon>
    </lineage>
</organism>
<gene>
    <name evidence="1" type="ORF">GMRT_10824</name>
</gene>
<dbReference type="EMBL" id="VDLU01000003">
    <property type="protein sequence ID" value="TNJ27521.1"/>
    <property type="molecule type" value="Genomic_DNA"/>
</dbReference>
<dbReference type="AlphaFoldDB" id="A0A4Z1T4Z5"/>
<accession>A0A4Z1T4Z5</accession>
<name>A0A4Z1T4Z5_GIAMU</name>
<dbReference type="Proteomes" id="UP000315496">
    <property type="component" value="Chromosome 3"/>
</dbReference>
<evidence type="ECO:0000313" key="1">
    <source>
        <dbReference type="EMBL" id="TNJ27521.1"/>
    </source>
</evidence>
<keyword evidence="2" id="KW-1185">Reference proteome</keyword>
<evidence type="ECO:0000313" key="2">
    <source>
        <dbReference type="Proteomes" id="UP000315496"/>
    </source>
</evidence>